<evidence type="ECO:0000259" key="3">
    <source>
        <dbReference type="PROSITE" id="PS51186"/>
    </source>
</evidence>
<keyword evidence="5" id="KW-1185">Reference proteome</keyword>
<dbReference type="SUPFAM" id="SSF55729">
    <property type="entry name" value="Acyl-CoA N-acyltransferases (Nat)"/>
    <property type="match status" value="1"/>
</dbReference>
<dbReference type="GO" id="GO:0016747">
    <property type="term" value="F:acyltransferase activity, transferring groups other than amino-acyl groups"/>
    <property type="evidence" value="ECO:0007669"/>
    <property type="project" value="InterPro"/>
</dbReference>
<keyword evidence="2 4" id="KW-0012">Acyltransferase</keyword>
<evidence type="ECO:0000313" key="4">
    <source>
        <dbReference type="EMBL" id="KAF2658157.1"/>
    </source>
</evidence>
<accession>A0A6A6TFY0</accession>
<dbReference type="Pfam" id="PF13508">
    <property type="entry name" value="Acetyltransf_7"/>
    <property type="match status" value="1"/>
</dbReference>
<dbReference type="InterPro" id="IPR016181">
    <property type="entry name" value="Acyl_CoA_acyltransferase"/>
</dbReference>
<dbReference type="PANTHER" id="PTHR43072">
    <property type="entry name" value="N-ACETYLTRANSFERASE"/>
    <property type="match status" value="1"/>
</dbReference>
<name>A0A6A6TFY0_9PLEO</name>
<dbReference type="PROSITE" id="PS51186">
    <property type="entry name" value="GNAT"/>
    <property type="match status" value="1"/>
</dbReference>
<organism evidence="4 5">
    <name type="scientific">Lophiostoma macrostomum CBS 122681</name>
    <dbReference type="NCBI Taxonomy" id="1314788"/>
    <lineage>
        <taxon>Eukaryota</taxon>
        <taxon>Fungi</taxon>
        <taxon>Dikarya</taxon>
        <taxon>Ascomycota</taxon>
        <taxon>Pezizomycotina</taxon>
        <taxon>Dothideomycetes</taxon>
        <taxon>Pleosporomycetidae</taxon>
        <taxon>Pleosporales</taxon>
        <taxon>Lophiostomataceae</taxon>
        <taxon>Lophiostoma</taxon>
    </lineage>
</organism>
<protein>
    <submittedName>
        <fullName evidence="4">Acyl-CoA N-acyltransferase</fullName>
    </submittedName>
</protein>
<sequence length="192" mass="21712">MPPPAGTLLRPCCASDIPALTDISNHYILNTVITFALTPTSEVEVQQKWNKVLGEGCPYIVAENDEHEIVGFSYCVGFQGERKGYRHTVELSLFCHPGYTAQGIGSRLLKKMLDVLQAPEQYPDFVATPRAEDEKIRVVIACMAVDETGWNQGLGLRDFYLKHGFEKVGHLKKVGHKFDRWIDTRYLQLSIW</sequence>
<evidence type="ECO:0000313" key="5">
    <source>
        <dbReference type="Proteomes" id="UP000799324"/>
    </source>
</evidence>
<evidence type="ECO:0000256" key="2">
    <source>
        <dbReference type="ARBA" id="ARBA00023315"/>
    </source>
</evidence>
<dbReference type="Gene3D" id="3.40.630.30">
    <property type="match status" value="1"/>
</dbReference>
<reference evidence="4" key="1">
    <citation type="journal article" date="2020" name="Stud. Mycol.">
        <title>101 Dothideomycetes genomes: a test case for predicting lifestyles and emergence of pathogens.</title>
        <authorList>
            <person name="Haridas S."/>
            <person name="Albert R."/>
            <person name="Binder M."/>
            <person name="Bloem J."/>
            <person name="Labutti K."/>
            <person name="Salamov A."/>
            <person name="Andreopoulos B."/>
            <person name="Baker S."/>
            <person name="Barry K."/>
            <person name="Bills G."/>
            <person name="Bluhm B."/>
            <person name="Cannon C."/>
            <person name="Castanera R."/>
            <person name="Culley D."/>
            <person name="Daum C."/>
            <person name="Ezra D."/>
            <person name="Gonzalez J."/>
            <person name="Henrissat B."/>
            <person name="Kuo A."/>
            <person name="Liang C."/>
            <person name="Lipzen A."/>
            <person name="Lutzoni F."/>
            <person name="Magnuson J."/>
            <person name="Mondo S."/>
            <person name="Nolan M."/>
            <person name="Ohm R."/>
            <person name="Pangilinan J."/>
            <person name="Park H.-J."/>
            <person name="Ramirez L."/>
            <person name="Alfaro M."/>
            <person name="Sun H."/>
            <person name="Tritt A."/>
            <person name="Yoshinaga Y."/>
            <person name="Zwiers L.-H."/>
            <person name="Turgeon B."/>
            <person name="Goodwin S."/>
            <person name="Spatafora J."/>
            <person name="Crous P."/>
            <person name="Grigoriev I."/>
        </authorList>
    </citation>
    <scope>NUCLEOTIDE SEQUENCE</scope>
    <source>
        <strain evidence="4">CBS 122681</strain>
    </source>
</reference>
<dbReference type="InterPro" id="IPR000182">
    <property type="entry name" value="GNAT_dom"/>
</dbReference>
<dbReference type="CDD" id="cd04301">
    <property type="entry name" value="NAT_SF"/>
    <property type="match status" value="1"/>
</dbReference>
<dbReference type="PANTHER" id="PTHR43072:SF23">
    <property type="entry name" value="UPF0039 PROTEIN C11D3.02C"/>
    <property type="match status" value="1"/>
</dbReference>
<feature type="domain" description="N-acetyltransferase" evidence="3">
    <location>
        <begin position="7"/>
        <end position="188"/>
    </location>
</feature>
<dbReference type="AlphaFoldDB" id="A0A6A6TFY0"/>
<proteinExistence type="predicted"/>
<dbReference type="OrthoDB" id="2129362at2759"/>
<dbReference type="Proteomes" id="UP000799324">
    <property type="component" value="Unassembled WGS sequence"/>
</dbReference>
<dbReference type="EMBL" id="MU004317">
    <property type="protein sequence ID" value="KAF2658157.1"/>
    <property type="molecule type" value="Genomic_DNA"/>
</dbReference>
<gene>
    <name evidence="4" type="ORF">K491DRAFT_713743</name>
</gene>
<keyword evidence="1 4" id="KW-0808">Transferase</keyword>
<evidence type="ECO:0000256" key="1">
    <source>
        <dbReference type="ARBA" id="ARBA00022679"/>
    </source>
</evidence>